<keyword evidence="3 5" id="KW-0418">Kinase</keyword>
<dbReference type="InterPro" id="IPR011611">
    <property type="entry name" value="PfkB_dom"/>
</dbReference>
<dbReference type="SUPFAM" id="SSF53613">
    <property type="entry name" value="Ribokinase-like"/>
    <property type="match status" value="1"/>
</dbReference>
<dbReference type="GO" id="GO:0016301">
    <property type="term" value="F:kinase activity"/>
    <property type="evidence" value="ECO:0007669"/>
    <property type="project" value="UniProtKB-KW"/>
</dbReference>
<dbReference type="CDD" id="cd01168">
    <property type="entry name" value="adenosine_kinase"/>
    <property type="match status" value="1"/>
</dbReference>
<evidence type="ECO:0000256" key="3">
    <source>
        <dbReference type="ARBA" id="ARBA00022777"/>
    </source>
</evidence>
<dbReference type="Gene3D" id="3.40.1190.20">
    <property type="match status" value="1"/>
</dbReference>
<dbReference type="PROSITE" id="PS00584">
    <property type="entry name" value="PFKB_KINASES_2"/>
    <property type="match status" value="1"/>
</dbReference>
<keyword evidence="2" id="KW-0808">Transferase</keyword>
<dbReference type="EMBL" id="JBHSIM010000002">
    <property type="protein sequence ID" value="MFC4831029.1"/>
    <property type="molecule type" value="Genomic_DNA"/>
</dbReference>
<dbReference type="InterPro" id="IPR002173">
    <property type="entry name" value="Carboh/pur_kinase_PfkB_CS"/>
</dbReference>
<dbReference type="PANTHER" id="PTHR43320">
    <property type="entry name" value="SUGAR KINASE"/>
    <property type="match status" value="1"/>
</dbReference>
<dbReference type="RefSeq" id="WP_274190222.1">
    <property type="nucleotide sequence ID" value="NZ_BAABHN010000002.1"/>
</dbReference>
<sequence length="328" mass="34087">MDVLGIGNAIVDVLFRSDDDTIRGHDLPKGGMTLIDEAQAEKLYAEASDTTERSGGSVANTIAIAATLGADAGYVGKVSDDRLGDSFTDSIRSHGVAFTTPALSGSPATARCLIMVTPDGERTMSTFLGACTALGPDDIEQGDVAGSKVSLIEGYLADTEHARRTIGKIVDAAAKSDAKVGLTLSDAGCVDRHREYFRELCRENVEILIADEDEVAALVGDDPIEGLLRDQGGNCEIVVVTHGPKGSTIYGVGGSRHEVEARPADELVDTTGAGDAYAGGFLYGWTRGLDVGVAGRIGSVAASHVVAQMGAQPPEDLRQKVAAEVPDL</sequence>
<accession>A0ABV9RBW7</accession>
<evidence type="ECO:0000259" key="4">
    <source>
        <dbReference type="Pfam" id="PF00294"/>
    </source>
</evidence>
<organism evidence="5 6">
    <name type="scientific">Actinomycetospora chibensis</name>
    <dbReference type="NCBI Taxonomy" id="663606"/>
    <lineage>
        <taxon>Bacteria</taxon>
        <taxon>Bacillati</taxon>
        <taxon>Actinomycetota</taxon>
        <taxon>Actinomycetes</taxon>
        <taxon>Pseudonocardiales</taxon>
        <taxon>Pseudonocardiaceae</taxon>
        <taxon>Actinomycetospora</taxon>
    </lineage>
</organism>
<feature type="domain" description="Carbohydrate kinase PfkB" evidence="4">
    <location>
        <begin position="42"/>
        <end position="315"/>
    </location>
</feature>
<comment type="caution">
    <text evidence="5">The sequence shown here is derived from an EMBL/GenBank/DDBJ whole genome shotgun (WGS) entry which is preliminary data.</text>
</comment>
<dbReference type="PANTHER" id="PTHR43320:SF3">
    <property type="entry name" value="CARBOHYDRATE KINASE PFKB DOMAIN-CONTAINING PROTEIN"/>
    <property type="match status" value="1"/>
</dbReference>
<comment type="similarity">
    <text evidence="1">Belongs to the carbohydrate kinase PfkB family.</text>
</comment>
<evidence type="ECO:0000313" key="6">
    <source>
        <dbReference type="Proteomes" id="UP001595909"/>
    </source>
</evidence>
<proteinExistence type="inferred from homology"/>
<evidence type="ECO:0000256" key="1">
    <source>
        <dbReference type="ARBA" id="ARBA00010688"/>
    </source>
</evidence>
<dbReference type="Pfam" id="PF00294">
    <property type="entry name" value="PfkB"/>
    <property type="match status" value="1"/>
</dbReference>
<dbReference type="Proteomes" id="UP001595909">
    <property type="component" value="Unassembled WGS sequence"/>
</dbReference>
<evidence type="ECO:0000256" key="2">
    <source>
        <dbReference type="ARBA" id="ARBA00022679"/>
    </source>
</evidence>
<protein>
    <submittedName>
        <fullName evidence="5">Adenosine kinase</fullName>
    </submittedName>
</protein>
<dbReference type="InterPro" id="IPR029056">
    <property type="entry name" value="Ribokinase-like"/>
</dbReference>
<name>A0ABV9RBW7_9PSEU</name>
<dbReference type="InterPro" id="IPR052700">
    <property type="entry name" value="Carb_kinase_PfkB-like"/>
</dbReference>
<evidence type="ECO:0000313" key="5">
    <source>
        <dbReference type="EMBL" id="MFC4831029.1"/>
    </source>
</evidence>
<keyword evidence="6" id="KW-1185">Reference proteome</keyword>
<reference evidence="6" key="1">
    <citation type="journal article" date="2019" name="Int. J. Syst. Evol. Microbiol.">
        <title>The Global Catalogue of Microorganisms (GCM) 10K type strain sequencing project: providing services to taxonomists for standard genome sequencing and annotation.</title>
        <authorList>
            <consortium name="The Broad Institute Genomics Platform"/>
            <consortium name="The Broad Institute Genome Sequencing Center for Infectious Disease"/>
            <person name="Wu L."/>
            <person name="Ma J."/>
        </authorList>
    </citation>
    <scope>NUCLEOTIDE SEQUENCE [LARGE SCALE GENOMIC DNA]</scope>
    <source>
        <strain evidence="6">CCUG 50347</strain>
    </source>
</reference>
<gene>
    <name evidence="5" type="ORF">ACFPEL_01290</name>
</gene>